<gene>
    <name evidence="8" type="primary">alg</name>
    <name evidence="8" type="ORF">AGR2A_Lc90017</name>
</gene>
<feature type="transmembrane region" description="Helical" evidence="7">
    <location>
        <begin position="360"/>
        <end position="379"/>
    </location>
</feature>
<dbReference type="Gene3D" id="3.90.550.10">
    <property type="entry name" value="Spore Coat Polysaccharide Biosynthesis Protein SpsA, Chain A"/>
    <property type="match status" value="1"/>
</dbReference>
<dbReference type="InterPro" id="IPR029044">
    <property type="entry name" value="Nucleotide-diphossugar_trans"/>
</dbReference>
<keyword evidence="7" id="KW-0812">Transmembrane</keyword>
<name>A0A9W5B653_9HYPH</name>
<keyword evidence="4 8" id="KW-0328">Glycosyltransferase</keyword>
<keyword evidence="9" id="KW-1185">Reference proteome</keyword>
<dbReference type="PANTHER" id="PTHR22913:SF12">
    <property type="entry name" value="MANNURONAN SYNTHASE"/>
    <property type="match status" value="1"/>
</dbReference>
<keyword evidence="7" id="KW-1133">Transmembrane helix</keyword>
<comment type="subcellular location">
    <subcellularLocation>
        <location evidence="1">Cell membrane</location>
    </subcellularLocation>
</comment>
<evidence type="ECO:0000256" key="1">
    <source>
        <dbReference type="ARBA" id="ARBA00004236"/>
    </source>
</evidence>
<accession>A0A9W5B653</accession>
<evidence type="ECO:0000256" key="2">
    <source>
        <dbReference type="ARBA" id="ARBA00022458"/>
    </source>
</evidence>
<organism evidence="8 9">
    <name type="scientific">Agrobacterium genomosp. 2 str. CFBP 5494</name>
    <dbReference type="NCBI Taxonomy" id="1183436"/>
    <lineage>
        <taxon>Bacteria</taxon>
        <taxon>Pseudomonadati</taxon>
        <taxon>Pseudomonadota</taxon>
        <taxon>Alphaproteobacteria</taxon>
        <taxon>Hyphomicrobiales</taxon>
        <taxon>Rhizobiaceae</taxon>
        <taxon>Rhizobium/Agrobacterium group</taxon>
        <taxon>Agrobacterium</taxon>
        <taxon>Agrobacterium tumefaciens complex</taxon>
    </lineage>
</organism>
<dbReference type="Pfam" id="PF13641">
    <property type="entry name" value="Glyco_tranf_2_3"/>
    <property type="match status" value="1"/>
</dbReference>
<dbReference type="GO" id="GO:0005886">
    <property type="term" value="C:plasma membrane"/>
    <property type="evidence" value="ECO:0007669"/>
    <property type="project" value="UniProtKB-SubCell"/>
</dbReference>
<keyword evidence="6 7" id="KW-0472">Membrane</keyword>
<dbReference type="Proteomes" id="UP000191933">
    <property type="component" value="Unassembled WGS sequence"/>
</dbReference>
<reference evidence="8 9" key="1">
    <citation type="submission" date="2016-01" db="EMBL/GenBank/DDBJ databases">
        <authorList>
            <person name="Regsiter A."/>
            <person name="william w."/>
        </authorList>
    </citation>
    <scope>NUCLEOTIDE SEQUENCE [LARGE SCALE GENOMIC DNA]</scope>
    <source>
        <strain evidence="8 9">CFBP 5494</strain>
    </source>
</reference>
<keyword evidence="5 8" id="KW-0808">Transferase</keyword>
<evidence type="ECO:0000256" key="5">
    <source>
        <dbReference type="ARBA" id="ARBA00022679"/>
    </source>
</evidence>
<evidence type="ECO:0000313" key="8">
    <source>
        <dbReference type="EMBL" id="CUX00464.1"/>
    </source>
</evidence>
<dbReference type="SUPFAM" id="SSF53448">
    <property type="entry name" value="Nucleotide-diphospho-sugar transferases"/>
    <property type="match status" value="1"/>
</dbReference>
<comment type="caution">
    <text evidence="8">The sequence shown here is derived from an EMBL/GenBank/DDBJ whole genome shotgun (WGS) entry which is preliminary data.</text>
</comment>
<dbReference type="AlphaFoldDB" id="A0A9W5B653"/>
<keyword evidence="3" id="KW-1003">Cell membrane</keyword>
<evidence type="ECO:0000256" key="4">
    <source>
        <dbReference type="ARBA" id="ARBA00022676"/>
    </source>
</evidence>
<feature type="transmembrane region" description="Helical" evidence="7">
    <location>
        <begin position="464"/>
        <end position="481"/>
    </location>
</feature>
<proteinExistence type="predicted"/>
<dbReference type="PANTHER" id="PTHR22913">
    <property type="entry name" value="HYALURONAN SYNTHASE"/>
    <property type="match status" value="1"/>
</dbReference>
<dbReference type="EMBL" id="FBVY01000038">
    <property type="protein sequence ID" value="CUX00464.1"/>
    <property type="molecule type" value="Genomic_DNA"/>
</dbReference>
<feature type="transmembrane region" description="Helical" evidence="7">
    <location>
        <begin position="386"/>
        <end position="405"/>
    </location>
</feature>
<evidence type="ECO:0000256" key="3">
    <source>
        <dbReference type="ARBA" id="ARBA00022475"/>
    </source>
</evidence>
<dbReference type="GO" id="GO:0030213">
    <property type="term" value="P:hyaluronan biosynthetic process"/>
    <property type="evidence" value="ECO:0007669"/>
    <property type="project" value="TreeGrafter"/>
</dbReference>
<dbReference type="GO" id="GO:0050501">
    <property type="term" value="F:hyaluronan synthase activity"/>
    <property type="evidence" value="ECO:0007669"/>
    <property type="project" value="TreeGrafter"/>
</dbReference>
<keyword evidence="2" id="KW-0536">Nodulation</keyword>
<evidence type="ECO:0000313" key="9">
    <source>
        <dbReference type="Proteomes" id="UP000191933"/>
    </source>
</evidence>
<feature type="transmembrane region" description="Helical" evidence="7">
    <location>
        <begin position="411"/>
        <end position="433"/>
    </location>
</feature>
<evidence type="ECO:0000256" key="7">
    <source>
        <dbReference type="SAM" id="Phobius"/>
    </source>
</evidence>
<sequence length="482" mass="54565">MIGHALYLATVTLLVLSLPFEELSKHIGLALTIGFIGTWRYSWGAINFVRAHVFIRFVHPRRRATAERLYGQQNIPTHAFFLATSYKIEPEISSAVYRSIFAAARESRGGSTVVASVVEAADERLIRSIYDLTPGMERVRLVIDRIAGTGKRDALATSLRIIARECPGERDIVIFVDGDSCPPIDIVEKSAPFFCDGKVGALTTDERCEVPDPGLFRDWFNLRFTQRQMMMSSMGLSRRILTLTGRMSVFRATLACNGDFIRMVERDSMDHWRLGRVTFLTGDDKSTWFWLLKNGWHMLYLPDVSSLSMETQPKPGFVHSAVVLMVRWFGNMLRTNGRALALSPGRIGYFTWWSLLDQRVSMWTTLLGPATVLVSALFLHPRILAVYIAWVMFTRYVYCLAIMSFRPSFPITYPFLLYFGQLVGAAVKTYVLFRLDRQKWTRQSASKGAAKQPLSLRLKSLTSLYLHAVATGWLLLTAIALS</sequence>
<evidence type="ECO:0000256" key="6">
    <source>
        <dbReference type="ARBA" id="ARBA00023136"/>
    </source>
</evidence>
<protein>
    <submittedName>
        <fullName evidence="8">Glycosyltransferase alg8</fullName>
        <ecNumber evidence="8">2.4.-.-</ecNumber>
    </submittedName>
</protein>
<dbReference type="RefSeq" id="WP_072493392.1">
    <property type="nucleotide sequence ID" value="NZ_LT009719.1"/>
</dbReference>
<dbReference type="GO" id="GO:0085029">
    <property type="term" value="P:extracellular matrix assembly"/>
    <property type="evidence" value="ECO:0007669"/>
    <property type="project" value="TreeGrafter"/>
</dbReference>
<dbReference type="EC" id="2.4.-.-" evidence="8"/>